<feature type="region of interest" description="Disordered" evidence="1">
    <location>
        <begin position="37"/>
        <end position="106"/>
    </location>
</feature>
<organism evidence="3 4">
    <name type="scientific">Letharia columbiana</name>
    <dbReference type="NCBI Taxonomy" id="112416"/>
    <lineage>
        <taxon>Eukaryota</taxon>
        <taxon>Fungi</taxon>
        <taxon>Dikarya</taxon>
        <taxon>Ascomycota</taxon>
        <taxon>Pezizomycotina</taxon>
        <taxon>Lecanoromycetes</taxon>
        <taxon>OSLEUM clade</taxon>
        <taxon>Lecanoromycetidae</taxon>
        <taxon>Lecanorales</taxon>
        <taxon>Lecanorineae</taxon>
        <taxon>Parmeliaceae</taxon>
        <taxon>Letharia</taxon>
    </lineage>
</organism>
<evidence type="ECO:0000313" key="3">
    <source>
        <dbReference type="EMBL" id="KAF6239965.1"/>
    </source>
</evidence>
<dbReference type="Pfam" id="PF20233">
    <property type="entry name" value="DUF6590"/>
    <property type="match status" value="1"/>
</dbReference>
<dbReference type="GeneID" id="59283247"/>
<accession>A0A8H6G423</accession>
<dbReference type="EMBL" id="JACCJC010000004">
    <property type="protein sequence ID" value="KAF6239965.1"/>
    <property type="molecule type" value="Genomic_DNA"/>
</dbReference>
<dbReference type="InterPro" id="IPR046497">
    <property type="entry name" value="DUF6590"/>
</dbReference>
<feature type="region of interest" description="Disordered" evidence="1">
    <location>
        <begin position="122"/>
        <end position="154"/>
    </location>
</feature>
<protein>
    <recommendedName>
        <fullName evidence="2">DUF6590 domain-containing protein</fullName>
    </recommendedName>
</protein>
<dbReference type="AlphaFoldDB" id="A0A8H6G423"/>
<dbReference type="RefSeq" id="XP_037169234.1">
    <property type="nucleotide sequence ID" value="XM_037303512.1"/>
</dbReference>
<sequence>MSQNNTGRYPNSKIRRNNPVAIKSSIVVGTTSNVGKPPINVGMTRHGRPQPSNVGRKVCVPSNLGTINETSTDFRSTPPKSGGLDEGPDEEYWGDKCTSSSGAPRSELHDQQYLANSMKKLATNSAPKAEPTESRWKGPRPSSVGSYWTERTQRAKVPPAMEIADNRDYHTFPKYEFKIGMIFRAPIHEEDYMGATAAACSAPSQLSIAASDMSTPSGFAKNHQQMTDFGPVYSENRFMVVVVLGTDTYMALPFYTHAGTGTAYKQAKDEYVSVQDHREPEKCIRQGRVDVVRTLVLKEHVKTLHEFTTAHLGNPVSRKYRLPIAHQGRLTDEDTESLVSLFKTWIMEH</sequence>
<feature type="compositionally biased region" description="Polar residues" evidence="1">
    <location>
        <begin position="63"/>
        <end position="79"/>
    </location>
</feature>
<comment type="caution">
    <text evidence="3">The sequence shown here is derived from an EMBL/GenBank/DDBJ whole genome shotgun (WGS) entry which is preliminary data.</text>
</comment>
<feature type="domain" description="DUF6590" evidence="2">
    <location>
        <begin position="176"/>
        <end position="339"/>
    </location>
</feature>
<dbReference type="Proteomes" id="UP000578531">
    <property type="component" value="Unassembled WGS sequence"/>
</dbReference>
<reference evidence="3 4" key="1">
    <citation type="journal article" date="2020" name="Genomics">
        <title>Complete, high-quality genomes from long-read metagenomic sequencing of two wolf lichen thalli reveals enigmatic genome architecture.</title>
        <authorList>
            <person name="McKenzie S.K."/>
            <person name="Walston R.F."/>
            <person name="Allen J.L."/>
        </authorList>
    </citation>
    <scope>NUCLEOTIDE SEQUENCE [LARGE SCALE GENOMIC DNA]</scope>
    <source>
        <strain evidence="3">WasteWater2</strain>
    </source>
</reference>
<proteinExistence type="predicted"/>
<dbReference type="OrthoDB" id="3438983at2759"/>
<evidence type="ECO:0000313" key="4">
    <source>
        <dbReference type="Proteomes" id="UP000578531"/>
    </source>
</evidence>
<evidence type="ECO:0000259" key="2">
    <source>
        <dbReference type="Pfam" id="PF20233"/>
    </source>
</evidence>
<evidence type="ECO:0000256" key="1">
    <source>
        <dbReference type="SAM" id="MobiDB-lite"/>
    </source>
</evidence>
<gene>
    <name evidence="3" type="ORF">HO173_001573</name>
</gene>
<keyword evidence="4" id="KW-1185">Reference proteome</keyword>
<name>A0A8H6G423_9LECA</name>